<sequence length="232" mass="25413">MVSFHPDSRFLTDFASGSLATSEAICVAAHLEFCAKCRAHVQQLSDLGAQIMTRIEPEEAVDADDEGFARLMQKIDDDAVHQQAEVPAPVVSAAPAQGLSLPRVVQKLAQGSIQSLNWVQLGKSLRIAPVNVGDGVRQTSLYDIRAGGQMPEHEHRGEEITVLLKGSFSDAEGKYVRGDFVVRHAGEKHQPTATMDTDCICLVSLERPVKPSSIWYRLLEPFVQFRLSGFSN</sequence>
<evidence type="ECO:0000313" key="3">
    <source>
        <dbReference type="Proteomes" id="UP000065641"/>
    </source>
</evidence>
<dbReference type="Gene3D" id="2.60.120.10">
    <property type="entry name" value="Jelly Rolls"/>
    <property type="match status" value="1"/>
</dbReference>
<protein>
    <recommendedName>
        <fullName evidence="1">ChrR-like cupin domain-containing protein</fullName>
    </recommendedName>
</protein>
<dbReference type="Proteomes" id="UP000065641">
    <property type="component" value="Chromosome"/>
</dbReference>
<dbReference type="KEGG" id="pspi:PS2015_370"/>
<gene>
    <name evidence="2" type="ORF">PS2015_370</name>
</gene>
<dbReference type="InterPro" id="IPR041916">
    <property type="entry name" value="Anti_sigma_zinc_sf"/>
</dbReference>
<dbReference type="InterPro" id="IPR025979">
    <property type="entry name" value="ChrR-like_cupin_dom"/>
</dbReference>
<reference evidence="2 3" key="1">
    <citation type="submission" date="2015-11" db="EMBL/GenBank/DDBJ databases">
        <authorList>
            <person name="Zhang Y."/>
            <person name="Guo Z."/>
        </authorList>
    </citation>
    <scope>NUCLEOTIDE SEQUENCE [LARGE SCALE GENOMIC DNA]</scope>
    <source>
        <strain evidence="2 3">KCTC 32221</strain>
    </source>
</reference>
<organism evidence="2 3">
    <name type="scientific">Pseudohongiella spirulinae</name>
    <dbReference type="NCBI Taxonomy" id="1249552"/>
    <lineage>
        <taxon>Bacteria</taxon>
        <taxon>Pseudomonadati</taxon>
        <taxon>Pseudomonadota</taxon>
        <taxon>Gammaproteobacteria</taxon>
        <taxon>Pseudomonadales</taxon>
        <taxon>Pseudohongiellaceae</taxon>
        <taxon>Pseudohongiella</taxon>
    </lineage>
</organism>
<dbReference type="STRING" id="1249552.PS2015_370"/>
<dbReference type="EMBL" id="CP013189">
    <property type="protein sequence ID" value="ALO45059.1"/>
    <property type="molecule type" value="Genomic_DNA"/>
</dbReference>
<dbReference type="Pfam" id="PF12973">
    <property type="entry name" value="Cupin_7"/>
    <property type="match status" value="1"/>
</dbReference>
<feature type="domain" description="ChrR-like cupin" evidence="1">
    <location>
        <begin position="113"/>
        <end position="205"/>
    </location>
</feature>
<dbReference type="InterPro" id="IPR014710">
    <property type="entry name" value="RmlC-like_jellyroll"/>
</dbReference>
<dbReference type="InterPro" id="IPR011051">
    <property type="entry name" value="RmlC_Cupin_sf"/>
</dbReference>
<dbReference type="AlphaFoldDB" id="A0A0S2KAG3"/>
<evidence type="ECO:0000259" key="1">
    <source>
        <dbReference type="Pfam" id="PF12973"/>
    </source>
</evidence>
<proteinExistence type="predicted"/>
<dbReference type="CDD" id="cd20301">
    <property type="entry name" value="cupin_ChrR"/>
    <property type="match status" value="1"/>
</dbReference>
<keyword evidence="3" id="KW-1185">Reference proteome</keyword>
<dbReference type="NCBIfam" id="TIGR02451">
    <property type="entry name" value="anti_sig_ChrR"/>
    <property type="match status" value="1"/>
</dbReference>
<evidence type="ECO:0000313" key="2">
    <source>
        <dbReference type="EMBL" id="ALO45059.1"/>
    </source>
</evidence>
<name>A0A0S2KAG3_9GAMM</name>
<dbReference type="SUPFAM" id="SSF51182">
    <property type="entry name" value="RmlC-like cupins"/>
    <property type="match status" value="1"/>
</dbReference>
<dbReference type="Gene3D" id="1.10.10.1320">
    <property type="entry name" value="Anti-sigma factor, zinc-finger domain"/>
    <property type="match status" value="1"/>
</dbReference>
<accession>A0A0S2KAG3</accession>
<dbReference type="InterPro" id="IPR012807">
    <property type="entry name" value="Anti-sigma_ChrR"/>
</dbReference>